<keyword evidence="5 6" id="KW-0472">Membrane</keyword>
<evidence type="ECO:0000256" key="1">
    <source>
        <dbReference type="ARBA" id="ARBA00004141"/>
    </source>
</evidence>
<evidence type="ECO:0000256" key="4">
    <source>
        <dbReference type="ARBA" id="ARBA00022989"/>
    </source>
</evidence>
<evidence type="ECO:0000256" key="6">
    <source>
        <dbReference type="SAM" id="Phobius"/>
    </source>
</evidence>
<dbReference type="Pfam" id="PF00860">
    <property type="entry name" value="Xan_ur_permease"/>
    <property type="match status" value="1"/>
</dbReference>
<dbReference type="PANTHER" id="PTHR11119">
    <property type="entry name" value="XANTHINE-URACIL / VITAMIN C PERMEASE FAMILY MEMBER"/>
    <property type="match status" value="1"/>
</dbReference>
<comment type="caution">
    <text evidence="7">The sequence shown here is derived from an EMBL/GenBank/DDBJ whole genome shotgun (WGS) entry which is preliminary data.</text>
</comment>
<keyword evidence="8" id="KW-1185">Reference proteome</keyword>
<dbReference type="OrthoDB" id="1641903at2759"/>
<dbReference type="AlphaFoldDB" id="A0A9W9ZGE5"/>
<dbReference type="InterPro" id="IPR006043">
    <property type="entry name" value="NCS2"/>
</dbReference>
<keyword evidence="4 6" id="KW-1133">Transmembrane helix</keyword>
<dbReference type="Proteomes" id="UP001163046">
    <property type="component" value="Unassembled WGS sequence"/>
</dbReference>
<reference evidence="7" key="1">
    <citation type="submission" date="2023-01" db="EMBL/GenBank/DDBJ databases">
        <title>Genome assembly of the deep-sea coral Lophelia pertusa.</title>
        <authorList>
            <person name="Herrera S."/>
            <person name="Cordes E."/>
        </authorList>
    </citation>
    <scope>NUCLEOTIDE SEQUENCE</scope>
    <source>
        <strain evidence="7">USNM1676648</strain>
        <tissue evidence="7">Polyp</tissue>
    </source>
</reference>
<evidence type="ECO:0000256" key="3">
    <source>
        <dbReference type="ARBA" id="ARBA00022692"/>
    </source>
</evidence>
<dbReference type="GO" id="GO:0022857">
    <property type="term" value="F:transmembrane transporter activity"/>
    <property type="evidence" value="ECO:0007669"/>
    <property type="project" value="InterPro"/>
</dbReference>
<evidence type="ECO:0000256" key="5">
    <source>
        <dbReference type="ARBA" id="ARBA00023136"/>
    </source>
</evidence>
<evidence type="ECO:0000313" key="8">
    <source>
        <dbReference type="Proteomes" id="UP001163046"/>
    </source>
</evidence>
<sequence length="128" mass="14131">MIMILLGILGKFGALFTTIPKPIVGGVFMVMFGMITAVGISNLQFVDLNSSRNLFIIGFSLVFGMALPYWLSREENKNLIQTGEPRLTKSLPCYCEPTCWWAESLASCWITQSPGHVRSEACSCGEVM</sequence>
<comment type="similarity">
    <text evidence="2">Belongs to the nucleobase:cation symporter-2 (NCS2) (TC 2.A.40) family.</text>
</comment>
<protein>
    <submittedName>
        <fullName evidence="7">Uncharacterized protein</fullName>
    </submittedName>
</protein>
<accession>A0A9W9ZGE5</accession>
<proteinExistence type="inferred from homology"/>
<dbReference type="EMBL" id="MU826350">
    <property type="protein sequence ID" value="KAJ7381271.1"/>
    <property type="molecule type" value="Genomic_DNA"/>
</dbReference>
<name>A0A9W9ZGE5_9CNID</name>
<comment type="subcellular location">
    <subcellularLocation>
        <location evidence="1">Membrane</location>
        <topology evidence="1">Multi-pass membrane protein</topology>
    </subcellularLocation>
</comment>
<organism evidence="7 8">
    <name type="scientific">Desmophyllum pertusum</name>
    <dbReference type="NCBI Taxonomy" id="174260"/>
    <lineage>
        <taxon>Eukaryota</taxon>
        <taxon>Metazoa</taxon>
        <taxon>Cnidaria</taxon>
        <taxon>Anthozoa</taxon>
        <taxon>Hexacorallia</taxon>
        <taxon>Scleractinia</taxon>
        <taxon>Caryophylliina</taxon>
        <taxon>Caryophylliidae</taxon>
        <taxon>Desmophyllum</taxon>
    </lineage>
</organism>
<evidence type="ECO:0000256" key="2">
    <source>
        <dbReference type="ARBA" id="ARBA00008821"/>
    </source>
</evidence>
<gene>
    <name evidence="7" type="ORF">OS493_001389</name>
</gene>
<keyword evidence="3 6" id="KW-0812">Transmembrane</keyword>
<dbReference type="GO" id="GO:0016020">
    <property type="term" value="C:membrane"/>
    <property type="evidence" value="ECO:0007669"/>
    <property type="project" value="UniProtKB-SubCell"/>
</dbReference>
<feature type="transmembrane region" description="Helical" evidence="6">
    <location>
        <begin position="23"/>
        <end position="41"/>
    </location>
</feature>
<feature type="transmembrane region" description="Helical" evidence="6">
    <location>
        <begin position="53"/>
        <end position="71"/>
    </location>
</feature>
<evidence type="ECO:0000313" key="7">
    <source>
        <dbReference type="EMBL" id="KAJ7381271.1"/>
    </source>
</evidence>